<protein>
    <submittedName>
        <fullName evidence="2">Uncharacterized protein</fullName>
    </submittedName>
</protein>
<keyword evidence="1" id="KW-0812">Transmembrane</keyword>
<dbReference type="RefSeq" id="XP_002492109.1">
    <property type="nucleotide sequence ID" value="XM_002492064.1"/>
</dbReference>
<feature type="transmembrane region" description="Helical" evidence="1">
    <location>
        <begin position="14"/>
        <end position="34"/>
    </location>
</feature>
<dbReference type="HOGENOM" id="CLU_2832013_0_0_1"/>
<gene>
    <name evidence="2" type="ordered locus">PAS_chr2-2_0098</name>
</gene>
<dbReference type="Proteomes" id="UP000000314">
    <property type="component" value="Chromosome 2"/>
</dbReference>
<name>C4R2V5_KOMPG</name>
<dbReference type="AlphaFoldDB" id="C4R2V5"/>
<organism evidence="2 3">
    <name type="scientific">Komagataella phaffii (strain GS115 / ATCC 20864)</name>
    <name type="common">Yeast</name>
    <name type="synonym">Pichia pastoris</name>
    <dbReference type="NCBI Taxonomy" id="644223"/>
    <lineage>
        <taxon>Eukaryota</taxon>
        <taxon>Fungi</taxon>
        <taxon>Dikarya</taxon>
        <taxon>Ascomycota</taxon>
        <taxon>Saccharomycotina</taxon>
        <taxon>Pichiomycetes</taxon>
        <taxon>Pichiales</taxon>
        <taxon>Pichiaceae</taxon>
        <taxon>Komagataella</taxon>
    </lineage>
</organism>
<dbReference type="GeneID" id="8199202"/>
<sequence>MDGINLSKVLGERWVELGLGAVQCGCACVIYILLPERKDIRGRLHATLQRLSCALTLTANKSRVQR</sequence>
<keyword evidence="1" id="KW-1133">Transmembrane helix</keyword>
<reference evidence="2 3" key="1">
    <citation type="journal article" date="2009" name="Nat. Biotechnol.">
        <title>Genome sequence of the recombinant protein production host Pichia pastoris.</title>
        <authorList>
            <person name="De Schutter K."/>
            <person name="Lin Y.C."/>
            <person name="Tiels P."/>
            <person name="Van Hecke A."/>
            <person name="Glinka S."/>
            <person name="Weber-Lehmann J."/>
            <person name="Rouze P."/>
            <person name="Van de Peer Y."/>
            <person name="Callewaert N."/>
        </authorList>
    </citation>
    <scope>NUCLEOTIDE SEQUENCE [LARGE SCALE GENOMIC DNA]</scope>
    <source>
        <strain evidence="3">GS115 / ATCC 20864</strain>
    </source>
</reference>
<evidence type="ECO:0000313" key="2">
    <source>
        <dbReference type="EMBL" id="CAY69829.1"/>
    </source>
</evidence>
<dbReference type="InParanoid" id="C4R2V5"/>
<accession>C4R2V5</accession>
<dbReference type="KEGG" id="ppa:PAS_chr2-2_0098"/>
<keyword evidence="3" id="KW-1185">Reference proteome</keyword>
<dbReference type="EMBL" id="FN392320">
    <property type="protein sequence ID" value="CAY69829.1"/>
    <property type="molecule type" value="Genomic_DNA"/>
</dbReference>
<keyword evidence="1" id="KW-0472">Membrane</keyword>
<evidence type="ECO:0000313" key="3">
    <source>
        <dbReference type="Proteomes" id="UP000000314"/>
    </source>
</evidence>
<proteinExistence type="predicted"/>
<evidence type="ECO:0000256" key="1">
    <source>
        <dbReference type="SAM" id="Phobius"/>
    </source>
</evidence>